<dbReference type="RefSeq" id="XP_046118850.1">
    <property type="nucleotide sequence ID" value="XM_046261177.1"/>
</dbReference>
<dbReference type="InterPro" id="IPR013182">
    <property type="entry name" value="DUF1720"/>
</dbReference>
<keyword evidence="8" id="KW-1003">Cell membrane</keyword>
<dbReference type="SUPFAM" id="SSF47473">
    <property type="entry name" value="EF-hand"/>
    <property type="match status" value="2"/>
</dbReference>
<feature type="region of interest" description="Disordered" evidence="18">
    <location>
        <begin position="1273"/>
        <end position="1317"/>
    </location>
</feature>
<dbReference type="CDD" id="cd00052">
    <property type="entry name" value="EH"/>
    <property type="match status" value="2"/>
</dbReference>
<dbReference type="Proteomes" id="UP000887229">
    <property type="component" value="Unassembled WGS sequence"/>
</dbReference>
<keyword evidence="14" id="KW-0472">Membrane</keyword>
<feature type="compositionally biased region" description="Low complexity" evidence="18">
    <location>
        <begin position="1371"/>
        <end position="1413"/>
    </location>
</feature>
<sequence length="2752" mass="299153">MTADIWKKRTLPSLKTAQPPAQQYEPLVEQADLVEAKAPRILTRALRSLSSSSLDSINNGGPRRSSSTRRLQKVPSSSSTMLDRLHRRVSRDSSIPASPADMPGSPIDHSFSSMEIIKCGPLKTDVSLLKARTEYLILTDHCLVKVGSVEAARGVFPQLAQSEAYESQSDARSALTAKSAVSEIRFEVPLHSLVAAFVEEGASPRFGLELWWFSPCPRLAYCKAHLFFSTPKERNDWLGSIHNMCRVRHRQSNAHAVVSDNLRIRIDHIVAHHETPFADGPSKNLIFPVAKRIVGTAQKPHAAEDSQQHVDGSSFYFVIGPYMCYLIEVLKADYGTPAGELRVKSSHFGTVTMAGFRASVASHEQRFLMSFRSPFGREARLDLASVHYRRIIEALLRVDRILKPMWPQHFQQSIFDIKGLPPPLQLTSGNDLGGIERSLQAYCAAFHTSMPHWTVEWYTSSQPVFRLIQSESSPYSPAQLMAVFRALRYNSFFKGISFRDVDLSPLAARKDYSPYGEGVVYTSLNGCKITKEHYDDLIDSPVLTQEFHALLFASESIRCIDLTNCLGIRDKRSSQARVSVDYASCRRTSSEIVRPILALARAELCTCHSITMSGNPLLASDLDELANLLVLDHVHFRKLELAGCSLGDAGLSKLAAGLAGQMDSLQVLDISDNQGVVKSDVLRHSLNQLRALRKLNIASSTRLDSRYPIVDEAAIHNWSLTELDLSCIALNEATVDVLAGYLQTARSQSMQTLRLNKCGLTGRQLARILRSMGQARKVTVHANGNRLDEGIDDLCGAIACGFAPWSLFLQMVEFNHEISYTKLWKALRVNKTIECLSLAGSSTPDAASAEACQAVSDFFVNNDTVRFLDISGYDAKLDEGRLGKEFSRALIGMRSNRRIEHLRVRSQMLNVNIGDLAEAVGGNDTLHTLDCEDNDFNLSNFRHLVKYLESNTVIRHFSAFSPQELDRSMRRVASSVSITTPKRRSSVVSRFRHDKGPAPSGDKALVQQLKDQWETVIAELEQILQRNNRLYEESKCSDDEVESQTAAATDGTFWASFGGLAIKEHESRRSNSLSKQGSPSPKYAPESPRGAHHLGALRRSDSAASSAAVSPTSIGDGSFSTPDQTPPEAESPRGGSFASIPEAPFHDTDGNYTYFDAQATDQGLHMKAHRRAWKETVGCIKEEDPSESYRHLATLSTCISSPPYWARSYSQTAQPIRISADSSCIGRTTADWNRPLIDPQFSRWTDSRGSIATKGSDVPDDIAGAMYSNSNAFLGGGGQRPGAQQQQYGGAFGATQQPGQQQPSPFAPQPTGFGQQQPLQQQYTGFPMQAQQTGLPQQQPLQQQYTGFPGQQPQPQQSFQTGAPPMPSIPPQFQSQFQQQQQGQQPPQQSSPFQSQPPQQTGYSTSPQPASGPSQPPPPPMKPQATGFNEMAASFQTGGTPKPAGRRGETKPKPNKIPNIRLSFITAPDQAKFETLFASAVGESTMTMSGEKARDLLMRSRLDGDSLSHIWTLADTTRAGQLYFPEFALAMYLCNLKLTGKSLPPTLPENIKNEVSSMVDIISFSVAEDAPSSAPSASTPSAQQQQPAQPSNSQILTSQMTGFPGQQPTQGLQSQQTGFPGQQGLQAQQTGFPGQQGLQAQQTGFPGAQNPQATGYSGPRPPMPPMPTGYNQPVAPLNAQPTGRPGQWGLVNAPDSGLPNIDALQARMMPQQGREAGNFTTQGLQGNAVIPWGITKEEKTRYDSLFRAWDGLGKGYIGGDQAIEIMGQSGLEKPDLERVWTLADHGNKGRLNLDEFAVAMHLIYRKLNGYPLPNSLPPELVPPSTRNFSQSIGTVKSMLSRESDDRKNSGAALLPQKTGVSYMKNRSFRGGANVGAAGRKDATVFRNNDEEFGYKSSARRRVGNDSPRPSSPGSVDSSDDLTLDQLRKKIREKQVLLDAMDFKDEKHAEEDDILDRRDRAEAEELYRRIRRIQGDIDAHPDASPSSGDSEAERRAMKRQLQNLTDKIPQLASQVRKTEKAIQEAKLELFRLRDAKANPGSAASIVGTGPGGVVTESDRLKARAKAMMQQRTAALTGKKIDNPVESDDAASKRLEEESIKAKNEREGNESMVRDVEESVRDFARGIEDSLKEGTQDESSQHEKRRWEDALGVEDDVRDFIFDLQRESRSARVRTQDKRTARPSAPVEETRPERVASPRVDSPVSTSRTGSPAASGGSYAAYKTPEERAAFIKQQAEQRMAERLAALGIKAPSKPGESAAQRAERERAERAAKMRAAEEEDARREQERQARLAEEQGIPPPAAEPEAAKASAKKPPPPPTRKGGAAPKAEEDDAAIKAAEEQRLAQAQEQQQRETQQLEDDVKDEEDEFAKEQREADARLKALEEQVKQGKLRKEEEKKRKKAAMAEAKDKEAKLAARRAEIEAARQRELELQRQLEAMNDDSDSSSDDEGPQQITPQASTPTMGGSQAASQELERKVASPPTTAADAAPAATVPSVVTSPPAETESKNPYFKMMSQAPETTSPVAAPSAPADPSAPAPPAPDASTNPFHRMKQEPHPAPTPVSRKRADSDDWGSDKEEDSSDDEDDRPGGGNAAQLASILFGTMAPPRPLSAAGRDSSPATPAQDTPIAAPPPPPSAGDAPAAPPPPPPMPAGDAPSGPPPPPPPMPGSDAPSAPPPPPPPMPGMASPGGPPPPPPPGGPPGPPPPPPGGAPPPPAAGGGRPAGFLGEIQAGKSLKKTKTKDTSAAAVAGRVL</sequence>
<feature type="compositionally biased region" description="Basic and acidic residues" evidence="18">
    <location>
        <begin position="2332"/>
        <end position="2341"/>
    </location>
</feature>
<feature type="region of interest" description="Disordered" evidence="18">
    <location>
        <begin position="1975"/>
        <end position="2003"/>
    </location>
</feature>
<feature type="region of interest" description="Disordered" evidence="18">
    <location>
        <begin position="1895"/>
        <end position="1920"/>
    </location>
</feature>
<dbReference type="InterPro" id="IPR032675">
    <property type="entry name" value="LRR_dom_sf"/>
</dbReference>
<evidence type="ECO:0000256" key="13">
    <source>
        <dbReference type="ARBA" id="ARBA00023054"/>
    </source>
</evidence>
<evidence type="ECO:0000256" key="3">
    <source>
        <dbReference type="ARBA" id="ARBA00004413"/>
    </source>
</evidence>
<evidence type="ECO:0000313" key="22">
    <source>
        <dbReference type="Proteomes" id="UP000887229"/>
    </source>
</evidence>
<feature type="compositionally biased region" description="Low complexity" evidence="18">
    <location>
        <begin position="1604"/>
        <end position="1618"/>
    </location>
</feature>
<keyword evidence="9" id="KW-0963">Cytoplasm</keyword>
<dbReference type="Pfam" id="PF25353">
    <property type="entry name" value="PH_2nd_LRR"/>
    <property type="match status" value="1"/>
</dbReference>
<feature type="compositionally biased region" description="Low complexity" evidence="18">
    <location>
        <begin position="2477"/>
        <end position="2501"/>
    </location>
</feature>
<dbReference type="InterPro" id="IPR003124">
    <property type="entry name" value="WH2_dom"/>
</dbReference>
<evidence type="ECO:0000256" key="17">
    <source>
        <dbReference type="ARBA" id="ARBA00025194"/>
    </source>
</evidence>
<evidence type="ECO:0000256" key="18">
    <source>
        <dbReference type="SAM" id="MobiDB-lite"/>
    </source>
</evidence>
<dbReference type="Pfam" id="PF08226">
    <property type="entry name" value="DUF1720"/>
    <property type="match status" value="1"/>
</dbReference>
<feature type="region of interest" description="Disordered" evidence="18">
    <location>
        <begin position="1570"/>
        <end position="1689"/>
    </location>
</feature>
<dbReference type="SMART" id="SM00027">
    <property type="entry name" value="EH"/>
    <property type="match status" value="2"/>
</dbReference>
<keyword evidence="11" id="KW-0677">Repeat</keyword>
<keyword evidence="10" id="KW-0254">Endocytosis</keyword>
<evidence type="ECO:0000256" key="7">
    <source>
        <dbReference type="ARBA" id="ARBA00020728"/>
    </source>
</evidence>
<keyword evidence="12" id="KW-0967">Endosome</keyword>
<dbReference type="InterPro" id="IPR057334">
    <property type="entry name" value="PH_2nd_LRR"/>
</dbReference>
<evidence type="ECO:0000256" key="1">
    <source>
        <dbReference type="ARBA" id="ARBA00004125"/>
    </source>
</evidence>
<evidence type="ECO:0000256" key="15">
    <source>
        <dbReference type="ARBA" id="ARBA00023203"/>
    </source>
</evidence>
<dbReference type="GO" id="GO:0016197">
    <property type="term" value="P:endosomal transport"/>
    <property type="evidence" value="ECO:0007669"/>
    <property type="project" value="TreeGrafter"/>
</dbReference>
<protein>
    <recommendedName>
        <fullName evidence="6">Actin cytoskeleton-regulatory complex protein PAN1</fullName>
    </recommendedName>
    <alternativeName>
        <fullName evidence="7">Actin cytoskeleton-regulatory complex protein pan1</fullName>
    </alternativeName>
</protein>
<feature type="compositionally biased region" description="Low complexity" evidence="18">
    <location>
        <begin position="2342"/>
        <end position="2353"/>
    </location>
</feature>
<dbReference type="GeneID" id="70292080"/>
<evidence type="ECO:0000256" key="8">
    <source>
        <dbReference type="ARBA" id="ARBA00022475"/>
    </source>
</evidence>
<feature type="compositionally biased region" description="Polar residues" evidence="18">
    <location>
        <begin position="1111"/>
        <end position="1123"/>
    </location>
</feature>
<comment type="function">
    <text evidence="17">Component of the PAN1 actin cytoskeleton-regulatory complex required for the internalization of endosomes during actin-coupled endocytosis. The complex links the site of endocytosis to the cell membrane-associated actin cytoskeleton. Mediates uptake of external molecules and vacuolar degradation of plasma membrane proteins. Plays a role in the proper organization of the cell membrane-associated actin cytoskeleton and promotes its destabilization.</text>
</comment>
<dbReference type="EMBL" id="MU251252">
    <property type="protein sequence ID" value="KAG9254926.1"/>
    <property type="molecule type" value="Genomic_DNA"/>
</dbReference>
<dbReference type="GO" id="GO:0030479">
    <property type="term" value="C:actin cortical patch"/>
    <property type="evidence" value="ECO:0007669"/>
    <property type="project" value="UniProtKB-SubCell"/>
</dbReference>
<feature type="compositionally biased region" description="Basic and acidic residues" evidence="18">
    <location>
        <begin position="2368"/>
        <end position="2396"/>
    </location>
</feature>
<feature type="domain" description="EH" evidence="19">
    <location>
        <begin position="1469"/>
        <end position="1558"/>
    </location>
</feature>
<feature type="region of interest" description="Disordered" evidence="18">
    <location>
        <begin position="2064"/>
        <end position="2148"/>
    </location>
</feature>
<dbReference type="FunFam" id="1.10.238.10:FF:000349">
    <property type="entry name" value="Actin cytoskeleton-regulatory complex protein PAN1"/>
    <property type="match status" value="1"/>
</dbReference>
<feature type="compositionally biased region" description="Low complexity" evidence="18">
    <location>
        <begin position="1330"/>
        <end position="1362"/>
    </location>
</feature>
<feature type="compositionally biased region" description="Pro residues" evidence="18">
    <location>
        <begin position="2628"/>
        <end position="2715"/>
    </location>
</feature>
<evidence type="ECO:0000256" key="9">
    <source>
        <dbReference type="ARBA" id="ARBA00022490"/>
    </source>
</evidence>
<dbReference type="Pfam" id="PF12763">
    <property type="entry name" value="EH"/>
    <property type="match status" value="2"/>
</dbReference>
<dbReference type="SMART" id="SM00368">
    <property type="entry name" value="LRR_RI"/>
    <property type="match status" value="4"/>
</dbReference>
<feature type="compositionally biased region" description="Polar residues" evidence="18">
    <location>
        <begin position="2451"/>
        <end position="2469"/>
    </location>
</feature>
<feature type="region of interest" description="Disordered" evidence="18">
    <location>
        <begin position="1065"/>
        <end position="1143"/>
    </location>
</feature>
<feature type="region of interest" description="Disordered" evidence="18">
    <location>
        <begin position="1330"/>
        <end position="1457"/>
    </location>
</feature>
<comment type="similarity">
    <text evidence="4">Belongs to the PAN1 family.</text>
</comment>
<dbReference type="GO" id="GO:0006897">
    <property type="term" value="P:endocytosis"/>
    <property type="evidence" value="ECO:0007669"/>
    <property type="project" value="UniProtKB-KW"/>
</dbReference>
<feature type="compositionally biased region" description="Basic and acidic residues" evidence="18">
    <location>
        <begin position="2088"/>
        <end position="2147"/>
    </location>
</feature>
<dbReference type="InterPro" id="IPR011992">
    <property type="entry name" value="EF-hand-dom_pair"/>
</dbReference>
<feature type="compositionally biased region" description="Polar residues" evidence="18">
    <location>
        <begin position="1619"/>
        <end position="1655"/>
    </location>
</feature>
<evidence type="ECO:0000256" key="14">
    <source>
        <dbReference type="ARBA" id="ARBA00023136"/>
    </source>
</evidence>
<feature type="compositionally biased region" description="Low complexity" evidence="18">
    <location>
        <begin position="2521"/>
        <end position="2531"/>
    </location>
</feature>
<keyword evidence="16" id="KW-0206">Cytoskeleton</keyword>
<reference evidence="21" key="1">
    <citation type="journal article" date="2021" name="IMA Fungus">
        <title>Genomic characterization of three marine fungi, including Emericellopsis atlantica sp. nov. with signatures of a generalist lifestyle and marine biomass degradation.</title>
        <authorList>
            <person name="Hagestad O.C."/>
            <person name="Hou L."/>
            <person name="Andersen J.H."/>
            <person name="Hansen E.H."/>
            <person name="Altermark B."/>
            <person name="Li C."/>
            <person name="Kuhnert E."/>
            <person name="Cox R.J."/>
            <person name="Crous P.W."/>
            <person name="Spatafora J.W."/>
            <person name="Lail K."/>
            <person name="Amirebrahimi M."/>
            <person name="Lipzen A."/>
            <person name="Pangilinan J."/>
            <person name="Andreopoulos W."/>
            <person name="Hayes R.D."/>
            <person name="Ng V."/>
            <person name="Grigoriev I.V."/>
            <person name="Jackson S.A."/>
            <person name="Sutton T.D.S."/>
            <person name="Dobson A.D.W."/>
            <person name="Rama T."/>
        </authorList>
    </citation>
    <scope>NUCLEOTIDE SEQUENCE</scope>
    <source>
        <strain evidence="21">TS7</strain>
    </source>
</reference>
<feature type="compositionally biased region" description="Low complexity" evidence="18">
    <location>
        <begin position="1281"/>
        <end position="1297"/>
    </location>
</feature>
<dbReference type="Gene3D" id="3.80.10.10">
    <property type="entry name" value="Ribonuclease Inhibitor"/>
    <property type="match status" value="1"/>
</dbReference>
<dbReference type="OrthoDB" id="120976at2759"/>
<dbReference type="PANTHER" id="PTHR11216:SF173">
    <property type="entry name" value="ACTIN CYTOSKELETON-REGULATORY COMPLEX PROTEIN PAN1"/>
    <property type="match status" value="1"/>
</dbReference>
<evidence type="ECO:0000259" key="20">
    <source>
        <dbReference type="PROSITE" id="PS50222"/>
    </source>
</evidence>
<keyword evidence="13" id="KW-0175">Coiled coil</keyword>
<evidence type="ECO:0000256" key="12">
    <source>
        <dbReference type="ARBA" id="ARBA00022753"/>
    </source>
</evidence>
<evidence type="ECO:0000256" key="16">
    <source>
        <dbReference type="ARBA" id="ARBA00023212"/>
    </source>
</evidence>
<name>A0A9P8CRN5_9HYPO</name>
<organism evidence="21 22">
    <name type="scientific">Emericellopsis atlantica</name>
    <dbReference type="NCBI Taxonomy" id="2614577"/>
    <lineage>
        <taxon>Eukaryota</taxon>
        <taxon>Fungi</taxon>
        <taxon>Dikarya</taxon>
        <taxon>Ascomycota</taxon>
        <taxon>Pezizomycotina</taxon>
        <taxon>Sordariomycetes</taxon>
        <taxon>Hypocreomycetidae</taxon>
        <taxon>Hypocreales</taxon>
        <taxon>Bionectriaceae</taxon>
        <taxon>Emericellopsis</taxon>
    </lineage>
</organism>
<feature type="compositionally biased region" description="Basic and acidic residues" evidence="18">
    <location>
        <begin position="2162"/>
        <end position="2178"/>
    </location>
</feature>
<feature type="compositionally biased region" description="Polar residues" evidence="18">
    <location>
        <begin position="1070"/>
        <end position="1079"/>
    </location>
</feature>
<accession>A0A9P8CRN5</accession>
<feature type="domain" description="EH" evidence="19">
    <location>
        <begin position="1738"/>
        <end position="1827"/>
    </location>
</feature>
<feature type="compositionally biased region" description="Acidic residues" evidence="18">
    <location>
        <begin position="2437"/>
        <end position="2449"/>
    </location>
</feature>
<dbReference type="PANTHER" id="PTHR11216">
    <property type="entry name" value="EH DOMAIN"/>
    <property type="match status" value="1"/>
</dbReference>
<dbReference type="InterPro" id="IPR002048">
    <property type="entry name" value="EF_hand_dom"/>
</dbReference>
<feature type="region of interest" description="Disordered" evidence="18">
    <location>
        <begin position="2241"/>
        <end position="2415"/>
    </location>
</feature>
<dbReference type="GO" id="GO:0005886">
    <property type="term" value="C:plasma membrane"/>
    <property type="evidence" value="ECO:0007669"/>
    <property type="project" value="UniProtKB-SubCell"/>
</dbReference>
<feature type="compositionally biased region" description="Basic and acidic residues" evidence="18">
    <location>
        <begin position="2260"/>
        <end position="2292"/>
    </location>
</feature>
<feature type="region of interest" description="Disordered" evidence="18">
    <location>
        <begin position="1"/>
        <end position="24"/>
    </location>
</feature>
<comment type="caution">
    <text evidence="21">The sequence shown here is derived from an EMBL/GenBank/DDBJ whole genome shotgun (WGS) entry which is preliminary data.</text>
</comment>
<dbReference type="GO" id="GO:0010008">
    <property type="term" value="C:endosome membrane"/>
    <property type="evidence" value="ECO:0007669"/>
    <property type="project" value="UniProtKB-SubCell"/>
</dbReference>
<feature type="compositionally biased region" description="Low complexity" evidence="18">
    <location>
        <begin position="2742"/>
        <end position="2752"/>
    </location>
</feature>
<proteinExistence type="inferred from homology"/>
<dbReference type="Gene3D" id="1.10.238.10">
    <property type="entry name" value="EF-hand"/>
    <property type="match status" value="2"/>
</dbReference>
<comment type="subunit">
    <text evidence="5">Component of the PAN1 actin cytoskeleton-regulatory complex.</text>
</comment>
<feature type="compositionally biased region" description="Basic and acidic residues" evidence="18">
    <location>
        <begin position="2405"/>
        <end position="2415"/>
    </location>
</feature>
<feature type="compositionally biased region" description="Low complexity" evidence="18">
    <location>
        <begin position="1570"/>
        <end position="1594"/>
    </location>
</feature>
<feature type="compositionally biased region" description="Acidic residues" evidence="18">
    <location>
        <begin position="2355"/>
        <end position="2367"/>
    </location>
</feature>
<dbReference type="PROSITE" id="PS50031">
    <property type="entry name" value="EH"/>
    <property type="match status" value="2"/>
</dbReference>
<gene>
    <name evidence="21" type="ORF">F5Z01DRAFT_621015</name>
</gene>
<comment type="subcellular location">
    <subcellularLocation>
        <location evidence="3">Cell membrane</location>
        <topology evidence="3">Peripheral membrane protein</topology>
        <orientation evidence="3">Cytoplasmic side</orientation>
    </subcellularLocation>
    <subcellularLocation>
        <location evidence="2">Cytoplasm</location>
        <location evidence="2">Cytoskeleton</location>
        <location evidence="2">Actin patch</location>
    </subcellularLocation>
    <subcellularLocation>
        <location evidence="1">Endosome membrane</location>
        <topology evidence="1">Peripheral membrane protein</topology>
        <orientation evidence="1">Cytoplasmic side</orientation>
    </subcellularLocation>
</comment>
<feature type="region of interest" description="Disordered" evidence="18">
    <location>
        <begin position="52"/>
        <end position="106"/>
    </location>
</feature>
<evidence type="ECO:0000256" key="11">
    <source>
        <dbReference type="ARBA" id="ARBA00022737"/>
    </source>
</evidence>
<feature type="domain" description="EF-hand" evidence="20">
    <location>
        <begin position="1771"/>
        <end position="1806"/>
    </location>
</feature>
<dbReference type="Pfam" id="PF02205">
    <property type="entry name" value="WH2"/>
    <property type="match status" value="1"/>
</dbReference>
<evidence type="ECO:0000256" key="6">
    <source>
        <dbReference type="ARBA" id="ARBA00015110"/>
    </source>
</evidence>
<evidence type="ECO:0000256" key="5">
    <source>
        <dbReference type="ARBA" id="ARBA00011159"/>
    </source>
</evidence>
<keyword evidence="22" id="KW-1185">Reference proteome</keyword>
<feature type="compositionally biased region" description="Polar residues" evidence="18">
    <location>
        <begin position="2201"/>
        <end position="2210"/>
    </location>
</feature>
<evidence type="ECO:0000256" key="2">
    <source>
        <dbReference type="ARBA" id="ARBA00004134"/>
    </source>
</evidence>
<evidence type="ECO:0000259" key="19">
    <source>
        <dbReference type="PROSITE" id="PS50031"/>
    </source>
</evidence>
<feature type="compositionally biased region" description="Low complexity" evidence="18">
    <location>
        <begin position="2211"/>
        <end position="2220"/>
    </location>
</feature>
<keyword evidence="15" id="KW-0009">Actin-binding</keyword>
<feature type="region of interest" description="Disordered" evidence="18">
    <location>
        <begin position="2429"/>
        <end position="2752"/>
    </location>
</feature>
<feature type="compositionally biased region" description="Low complexity" evidence="18">
    <location>
        <begin position="1905"/>
        <end position="1916"/>
    </location>
</feature>
<dbReference type="GO" id="GO:0003779">
    <property type="term" value="F:actin binding"/>
    <property type="evidence" value="ECO:0007669"/>
    <property type="project" value="UniProtKB-KW"/>
</dbReference>
<evidence type="ECO:0000313" key="21">
    <source>
        <dbReference type="EMBL" id="KAG9254926.1"/>
    </source>
</evidence>
<evidence type="ECO:0000256" key="10">
    <source>
        <dbReference type="ARBA" id="ARBA00022583"/>
    </source>
</evidence>
<feature type="compositionally biased region" description="Acidic residues" evidence="18">
    <location>
        <begin position="2575"/>
        <end position="2585"/>
    </location>
</feature>
<feature type="compositionally biased region" description="Basic and acidic residues" evidence="18">
    <location>
        <begin position="2564"/>
        <end position="2574"/>
    </location>
</feature>
<dbReference type="GO" id="GO:0005509">
    <property type="term" value="F:calcium ion binding"/>
    <property type="evidence" value="ECO:0007669"/>
    <property type="project" value="InterPro"/>
</dbReference>
<dbReference type="SUPFAM" id="SSF52047">
    <property type="entry name" value="RNI-like"/>
    <property type="match status" value="1"/>
</dbReference>
<feature type="region of interest" description="Disordered" evidence="18">
    <location>
        <begin position="2162"/>
        <end position="2221"/>
    </location>
</feature>
<dbReference type="PROSITE" id="PS50222">
    <property type="entry name" value="EF_HAND_2"/>
    <property type="match status" value="1"/>
</dbReference>
<evidence type="ECO:0000256" key="4">
    <source>
        <dbReference type="ARBA" id="ARBA00009351"/>
    </source>
</evidence>
<dbReference type="InterPro" id="IPR000261">
    <property type="entry name" value="EH_dom"/>
</dbReference>